<keyword evidence="1" id="KW-0472">Membrane</keyword>
<name>A0ABV0JSC8_9CYAN</name>
<evidence type="ECO:0000313" key="2">
    <source>
        <dbReference type="EMBL" id="MEP0866344.1"/>
    </source>
</evidence>
<proteinExistence type="predicted"/>
<gene>
    <name evidence="2" type="ORF">NDI37_17955</name>
</gene>
<sequence length="101" mass="11260">MDNVDFDSKTSFIGVNLNEINFTLAALIQESALGQARIINLERKRPILAAFLRISCDYGPSFPRFFFWCLAVIIFFILAYNFLPASLVRADNLIPSGGIVG</sequence>
<feature type="transmembrane region" description="Helical" evidence="1">
    <location>
        <begin position="65"/>
        <end position="83"/>
    </location>
</feature>
<accession>A0ABV0JSC8</accession>
<keyword evidence="1" id="KW-1133">Transmembrane helix</keyword>
<protein>
    <submittedName>
        <fullName evidence="2">Uncharacterized protein</fullName>
    </submittedName>
</protein>
<dbReference type="Proteomes" id="UP001442494">
    <property type="component" value="Unassembled WGS sequence"/>
</dbReference>
<comment type="caution">
    <text evidence="2">The sequence shown here is derived from an EMBL/GenBank/DDBJ whole genome shotgun (WGS) entry which is preliminary data.</text>
</comment>
<keyword evidence="3" id="KW-1185">Reference proteome</keyword>
<organism evidence="2 3">
    <name type="scientific">Funiculus sociatus GB2-A5</name>
    <dbReference type="NCBI Taxonomy" id="2933946"/>
    <lineage>
        <taxon>Bacteria</taxon>
        <taxon>Bacillati</taxon>
        <taxon>Cyanobacteriota</taxon>
        <taxon>Cyanophyceae</taxon>
        <taxon>Coleofasciculales</taxon>
        <taxon>Coleofasciculaceae</taxon>
        <taxon>Funiculus</taxon>
    </lineage>
</organism>
<dbReference type="EMBL" id="JAMPKK010000041">
    <property type="protein sequence ID" value="MEP0866344.1"/>
    <property type="molecule type" value="Genomic_DNA"/>
</dbReference>
<evidence type="ECO:0000313" key="3">
    <source>
        <dbReference type="Proteomes" id="UP001442494"/>
    </source>
</evidence>
<evidence type="ECO:0000256" key="1">
    <source>
        <dbReference type="SAM" id="Phobius"/>
    </source>
</evidence>
<dbReference type="RefSeq" id="WP_190424697.1">
    <property type="nucleotide sequence ID" value="NZ_JAMPKK010000041.1"/>
</dbReference>
<reference evidence="2 3" key="1">
    <citation type="submission" date="2022-04" db="EMBL/GenBank/DDBJ databases">
        <title>Positive selection, recombination, and allopatry shape intraspecific diversity of widespread and dominant cyanobacteria.</title>
        <authorList>
            <person name="Wei J."/>
            <person name="Shu W."/>
            <person name="Hu C."/>
        </authorList>
    </citation>
    <scope>NUCLEOTIDE SEQUENCE [LARGE SCALE GENOMIC DNA]</scope>
    <source>
        <strain evidence="2 3">GB2-A5</strain>
    </source>
</reference>
<keyword evidence="1" id="KW-0812">Transmembrane</keyword>